<evidence type="ECO:0000256" key="6">
    <source>
        <dbReference type="SAM" id="MobiDB-lite"/>
    </source>
</evidence>
<dbReference type="InterPro" id="IPR036534">
    <property type="entry name" value="GAR_dom_sf"/>
</dbReference>
<dbReference type="InterPro" id="IPR003108">
    <property type="entry name" value="GAR_dom"/>
</dbReference>
<feature type="domain" description="GAR" evidence="8">
    <location>
        <begin position="261"/>
        <end position="333"/>
    </location>
</feature>
<keyword evidence="3" id="KW-0479">Metal-binding</keyword>
<keyword evidence="10" id="KW-1185">Reference proteome</keyword>
<sequence>MAWHQQSFAPAPPRAPGRPGAPEPTPSPTGAPLAVPLAGSSGPAASAPALPATPSGGEESQVRGAKSGPGVVGQLQGGTVPVGGATLACAWQEAGAAFGYLQRDRASPLLGQLPLLSACQEEEEEQGRAWASCLARGLSSGVLGGSWCLAPEAAGVPSPFHPQLEERVSFDFAAWRKRYLQWIGHRKSRVLDIFHSIDRGHDGRLTQQEFIGRVLASKFPTSLPEMKAVAKIFDVNRDGFIDYYEFIRALHPSRDVLQRAANVDHIQEEVKRQVAECNCVKCFQVEQIGATRYRLGECQQLRMVRILRSTLMVRVGGGWTALDEFLVKNDPCRVKGRTNLKINERYLSPGLLGRKGTGSQSAPASKMLSPSCSTPSLCLYSSASAPSSPVPRKVSRLREERVGRGGHGVCSKRASGHWKRKFRQGNGRGKRGGKPGSSWRKSVCPQPRLSQEAQVGGSSLPGEMGEPLAKGEPLPPNAVRLGNLWPEVWEGAQESGAGREKPFQPLPPSSGWGGGRQRQRTGWKTAWPLRALET</sequence>
<dbReference type="GO" id="GO:0045104">
    <property type="term" value="P:intermediate filament cytoskeleton organization"/>
    <property type="evidence" value="ECO:0007669"/>
    <property type="project" value="InterPro"/>
</dbReference>
<dbReference type="Gene3D" id="1.10.238.10">
    <property type="entry name" value="EF-hand"/>
    <property type="match status" value="1"/>
</dbReference>
<feature type="domain" description="EF-hand" evidence="7">
    <location>
        <begin position="221"/>
        <end position="256"/>
    </location>
</feature>
<dbReference type="InterPro" id="IPR043197">
    <property type="entry name" value="Plakin"/>
</dbReference>
<dbReference type="PANTHER" id="PTHR23169:SF33">
    <property type="entry name" value="MICROTUBULE-ACTIN CROSS-LINKING FACTOR 1, ISOFORMS 1_2_3_5"/>
    <property type="match status" value="1"/>
</dbReference>
<protein>
    <submittedName>
        <fullName evidence="9">Uncharacterized protein</fullName>
    </submittedName>
</protein>
<feature type="compositionally biased region" description="Low complexity" evidence="6">
    <location>
        <begin position="30"/>
        <end position="57"/>
    </location>
</feature>
<reference evidence="9" key="2">
    <citation type="submission" date="2025-09" db="UniProtKB">
        <authorList>
            <consortium name="Ensembl"/>
        </authorList>
    </citation>
    <scope>IDENTIFICATION</scope>
</reference>
<dbReference type="PROSITE" id="PS50222">
    <property type="entry name" value="EF_HAND_2"/>
    <property type="match status" value="2"/>
</dbReference>
<feature type="region of interest" description="Disordered" evidence="6">
    <location>
        <begin position="381"/>
        <end position="534"/>
    </location>
</feature>
<evidence type="ECO:0000256" key="3">
    <source>
        <dbReference type="ARBA" id="ARBA00022723"/>
    </source>
</evidence>
<dbReference type="Pfam" id="PF02187">
    <property type="entry name" value="GAS2"/>
    <property type="match status" value="1"/>
</dbReference>
<dbReference type="PANTHER" id="PTHR23169">
    <property type="entry name" value="ENVOPLAKIN"/>
    <property type="match status" value="1"/>
</dbReference>
<dbReference type="Pfam" id="PF13499">
    <property type="entry name" value="EF-hand_7"/>
    <property type="match status" value="1"/>
</dbReference>
<dbReference type="SUPFAM" id="SSF47473">
    <property type="entry name" value="EF-hand"/>
    <property type="match status" value="1"/>
</dbReference>
<dbReference type="GO" id="GO:0005509">
    <property type="term" value="F:calcium ion binding"/>
    <property type="evidence" value="ECO:0007669"/>
    <property type="project" value="InterPro"/>
</dbReference>
<dbReference type="GO" id="GO:0008017">
    <property type="term" value="F:microtubule binding"/>
    <property type="evidence" value="ECO:0007669"/>
    <property type="project" value="InterPro"/>
</dbReference>
<proteinExistence type="predicted"/>
<dbReference type="GO" id="GO:0005882">
    <property type="term" value="C:intermediate filament"/>
    <property type="evidence" value="ECO:0007669"/>
    <property type="project" value="TreeGrafter"/>
</dbReference>
<dbReference type="GeneTree" id="ENSGT00940000166468"/>
<evidence type="ECO:0000313" key="9">
    <source>
        <dbReference type="Ensembl" id="ENSPTXP00000026396.1"/>
    </source>
</evidence>
<reference evidence="9" key="1">
    <citation type="submission" date="2025-08" db="UniProtKB">
        <authorList>
            <consortium name="Ensembl"/>
        </authorList>
    </citation>
    <scope>IDENTIFICATION</scope>
</reference>
<keyword evidence="2" id="KW-0963">Cytoplasm</keyword>
<evidence type="ECO:0000256" key="4">
    <source>
        <dbReference type="ARBA" id="ARBA00022837"/>
    </source>
</evidence>
<dbReference type="GO" id="GO:0016020">
    <property type="term" value="C:membrane"/>
    <property type="evidence" value="ECO:0007669"/>
    <property type="project" value="TreeGrafter"/>
</dbReference>
<organism evidence="9 10">
    <name type="scientific">Pseudonaja textilis</name>
    <name type="common">Eastern brown snake</name>
    <dbReference type="NCBI Taxonomy" id="8673"/>
    <lineage>
        <taxon>Eukaryota</taxon>
        <taxon>Metazoa</taxon>
        <taxon>Chordata</taxon>
        <taxon>Craniata</taxon>
        <taxon>Vertebrata</taxon>
        <taxon>Euteleostomi</taxon>
        <taxon>Lepidosauria</taxon>
        <taxon>Squamata</taxon>
        <taxon>Bifurcata</taxon>
        <taxon>Unidentata</taxon>
        <taxon>Episquamata</taxon>
        <taxon>Toxicofera</taxon>
        <taxon>Serpentes</taxon>
        <taxon>Colubroidea</taxon>
        <taxon>Elapidae</taxon>
        <taxon>Hydrophiinae</taxon>
        <taxon>Pseudonaja</taxon>
    </lineage>
</organism>
<dbReference type="Proteomes" id="UP000472273">
    <property type="component" value="Unplaced"/>
</dbReference>
<dbReference type="PROSITE" id="PS51460">
    <property type="entry name" value="GAR"/>
    <property type="match status" value="1"/>
</dbReference>
<dbReference type="Gene3D" id="3.30.920.20">
    <property type="entry name" value="Gas2-like domain"/>
    <property type="match status" value="1"/>
</dbReference>
<feature type="region of interest" description="Disordered" evidence="6">
    <location>
        <begin position="1"/>
        <end position="72"/>
    </location>
</feature>
<feature type="compositionally biased region" description="Basic residues" evidence="6">
    <location>
        <begin position="414"/>
        <end position="433"/>
    </location>
</feature>
<comment type="subcellular location">
    <subcellularLocation>
        <location evidence="1">Cytoplasm</location>
        <location evidence="1">Cytoskeleton</location>
    </subcellularLocation>
</comment>
<dbReference type="GO" id="GO:0005198">
    <property type="term" value="F:structural molecule activity"/>
    <property type="evidence" value="ECO:0007669"/>
    <property type="project" value="TreeGrafter"/>
</dbReference>
<feature type="compositionally biased region" description="Low complexity" evidence="6">
    <location>
        <begin position="381"/>
        <end position="392"/>
    </location>
</feature>
<accession>A0A670ZU14</accession>
<evidence type="ECO:0000259" key="8">
    <source>
        <dbReference type="PROSITE" id="PS51460"/>
    </source>
</evidence>
<dbReference type="GO" id="GO:0005737">
    <property type="term" value="C:cytoplasm"/>
    <property type="evidence" value="ECO:0007669"/>
    <property type="project" value="TreeGrafter"/>
</dbReference>
<evidence type="ECO:0000313" key="10">
    <source>
        <dbReference type="Proteomes" id="UP000472273"/>
    </source>
</evidence>
<dbReference type="SMART" id="SM00054">
    <property type="entry name" value="EFh"/>
    <property type="match status" value="2"/>
</dbReference>
<keyword evidence="4" id="KW-0106">Calcium</keyword>
<dbReference type="SMART" id="SM00243">
    <property type="entry name" value="GAS2"/>
    <property type="match status" value="1"/>
</dbReference>
<dbReference type="GO" id="GO:0042060">
    <property type="term" value="P:wound healing"/>
    <property type="evidence" value="ECO:0007669"/>
    <property type="project" value="TreeGrafter"/>
</dbReference>
<dbReference type="InterPro" id="IPR011992">
    <property type="entry name" value="EF-hand-dom_pair"/>
</dbReference>
<keyword evidence="5" id="KW-0206">Cytoskeleton</keyword>
<dbReference type="Ensembl" id="ENSPTXT00000027206.1">
    <property type="protein sequence ID" value="ENSPTXP00000026396.1"/>
    <property type="gene ID" value="ENSPTXG00000018276.1"/>
</dbReference>
<feature type="domain" description="EF-hand" evidence="7">
    <location>
        <begin position="185"/>
        <end position="220"/>
    </location>
</feature>
<evidence type="ECO:0000256" key="2">
    <source>
        <dbReference type="ARBA" id="ARBA00022490"/>
    </source>
</evidence>
<feature type="compositionally biased region" description="Polar residues" evidence="6">
    <location>
        <begin position="448"/>
        <end position="457"/>
    </location>
</feature>
<feature type="compositionally biased region" description="Pro residues" evidence="6">
    <location>
        <begin position="10"/>
        <end position="29"/>
    </location>
</feature>
<evidence type="ECO:0000256" key="1">
    <source>
        <dbReference type="ARBA" id="ARBA00004245"/>
    </source>
</evidence>
<dbReference type="AlphaFoldDB" id="A0A670ZU14"/>
<name>A0A670ZU14_PSETE</name>
<evidence type="ECO:0000259" key="7">
    <source>
        <dbReference type="PROSITE" id="PS50222"/>
    </source>
</evidence>
<dbReference type="SUPFAM" id="SSF143575">
    <property type="entry name" value="GAS2 domain-like"/>
    <property type="match status" value="1"/>
</dbReference>
<evidence type="ECO:0000256" key="5">
    <source>
        <dbReference type="ARBA" id="ARBA00023212"/>
    </source>
</evidence>
<dbReference type="PROSITE" id="PS00018">
    <property type="entry name" value="EF_HAND_1"/>
    <property type="match status" value="1"/>
</dbReference>
<dbReference type="InterPro" id="IPR002048">
    <property type="entry name" value="EF_hand_dom"/>
</dbReference>
<dbReference type="InterPro" id="IPR018247">
    <property type="entry name" value="EF_Hand_1_Ca_BS"/>
</dbReference>
<dbReference type="CDD" id="cd00051">
    <property type="entry name" value="EFh"/>
    <property type="match status" value="1"/>
</dbReference>